<protein>
    <submittedName>
        <fullName evidence="6">Uncharacterized protein</fullName>
    </submittedName>
</protein>
<dbReference type="Gene3D" id="1.50.10.10">
    <property type="match status" value="1"/>
</dbReference>
<dbReference type="Pfam" id="PF22422">
    <property type="entry name" value="MGH1-like_GH"/>
    <property type="match status" value="1"/>
</dbReference>
<keyword evidence="2" id="KW-0964">Secreted</keyword>
<name>A0A402D708_9BACT</name>
<dbReference type="Gene3D" id="2.80.10.50">
    <property type="match status" value="1"/>
</dbReference>
<dbReference type="InterPro" id="IPR055372">
    <property type="entry name" value="CBM96"/>
</dbReference>
<dbReference type="Gene3D" id="2.60.120.970">
    <property type="match status" value="1"/>
</dbReference>
<feature type="domain" description="Mannosylglycerate hydrolase MGH1-like glycoside hydrolase" evidence="4">
    <location>
        <begin position="132"/>
        <end position="391"/>
    </location>
</feature>
<dbReference type="InterPro" id="IPR008999">
    <property type="entry name" value="Actin-crosslinking"/>
</dbReference>
<dbReference type="InterPro" id="IPR008928">
    <property type="entry name" value="6-hairpin_glycosidase_sf"/>
</dbReference>
<proteinExistence type="predicted"/>
<dbReference type="InterPro" id="IPR054491">
    <property type="entry name" value="MGH1-like_GH"/>
</dbReference>
<dbReference type="EMBL" id="AP025739">
    <property type="protein sequence ID" value="BDI29348.1"/>
    <property type="molecule type" value="Genomic_DNA"/>
</dbReference>
<dbReference type="InterPro" id="IPR012341">
    <property type="entry name" value="6hp_glycosidase-like_sf"/>
</dbReference>
<dbReference type="GO" id="GO:0005576">
    <property type="term" value="C:extracellular region"/>
    <property type="evidence" value="ECO:0007669"/>
    <property type="project" value="UniProtKB-SubCell"/>
</dbReference>
<dbReference type="Proteomes" id="UP000287394">
    <property type="component" value="Chromosome"/>
</dbReference>
<evidence type="ECO:0000256" key="2">
    <source>
        <dbReference type="ARBA" id="ARBA00022525"/>
    </source>
</evidence>
<evidence type="ECO:0000259" key="4">
    <source>
        <dbReference type="Pfam" id="PF22422"/>
    </source>
</evidence>
<evidence type="ECO:0000256" key="1">
    <source>
        <dbReference type="ARBA" id="ARBA00004613"/>
    </source>
</evidence>
<dbReference type="NCBIfam" id="NF033679">
    <property type="entry name" value="DNRLRE_dom"/>
    <property type="match status" value="1"/>
</dbReference>
<evidence type="ECO:0000313" key="6">
    <source>
        <dbReference type="EMBL" id="BDI29348.1"/>
    </source>
</evidence>
<evidence type="ECO:0000256" key="3">
    <source>
        <dbReference type="ARBA" id="ARBA00022729"/>
    </source>
</evidence>
<dbReference type="SUPFAM" id="SSF50405">
    <property type="entry name" value="Actin-crosslinking proteins"/>
    <property type="match status" value="1"/>
</dbReference>
<sequence length="838" mass="89207">MMNMIRASLQGMAPWALTAAVLFLAPSARAQVAAPTIAFANSANQQTFGKSYSDSVYNLTVINTVNSPTVFRAGSDYAEWTRDSSLNCWNAGSLIDPVTAKNTLTRLIVPNSTYGNVIDQGNNQWWDMIIWSTAAWNHYLVTGDTAFLSSAYSATIDTLNMMRAQHYNTSYGLFKGPSFFNDGIAGYTTPYNTNTGSTFVLDHDGTSELMCLSTNCLYYNAYRVAALMAAELKLPTSTMSDLNAKADDLKSKINSNFWISGSNRYGYYISGTGSKAGVLEDYQEGSGLGWALLFGIADNARASLIVNNIHNQPKGLPSIWPHFVWFSDAQPGRHNCIIWPQVNGIFAKGAVKRNSFNAFATQLESLNNLFVNSAGNIREVYNSISGDPDGGWQNGGHWGIPSNQTWSATAYLSMIYDGVFGMNFETNGIRFSPYLKSAWGNVSLSNLKYRNMNLKINLTGSGGMVSSFKLDGVSQLPFIPATLSGAHTIDIVMSETINSGVSVFQEGLNGYAGTTDAHLMETLSGNNSGGNDQIEVGRYSGADSDDKSGLIKFNVSSIPSNATVTSAVLEVCLTGVRNGSANKTVNIHEVTGAWAEGNGLGIDGQAVPGVSWVSKPTFDGASLGSQTIGSTSGSWYSFNIKDLANAWVNGSKANNGVMIQEDTPSASAGTKDFASSESANVSQRPRLTINYTIPLTGRTVTIQSQSNGQYVSADGAGANPLIANRATPFIGAGSWEEFNVVDLGNGYVALQSLANNLYVTDNGGSSPLIASRTAPFIGAGSWEGFQIVNEGGGAYALQAQANSKYVSTDNSAGGPLNADRVSPSLAAGSWDLFNIVAH</sequence>
<evidence type="ECO:0000259" key="5">
    <source>
        <dbReference type="Pfam" id="PF24517"/>
    </source>
</evidence>
<organism evidence="6 7">
    <name type="scientific">Capsulimonas corticalis</name>
    <dbReference type="NCBI Taxonomy" id="2219043"/>
    <lineage>
        <taxon>Bacteria</taxon>
        <taxon>Bacillati</taxon>
        <taxon>Armatimonadota</taxon>
        <taxon>Armatimonadia</taxon>
        <taxon>Capsulimonadales</taxon>
        <taxon>Capsulimonadaceae</taxon>
        <taxon>Capsulimonas</taxon>
    </lineage>
</organism>
<dbReference type="CDD" id="cd00257">
    <property type="entry name" value="beta-trefoil_FSCN-like"/>
    <property type="match status" value="1"/>
</dbReference>
<accession>A0A402D708</accession>
<reference evidence="6 7" key="1">
    <citation type="journal article" date="2019" name="Int. J. Syst. Evol. Microbiol.">
        <title>Capsulimonas corticalis gen. nov., sp. nov., an aerobic capsulated bacterium, of a novel bacterial order, Capsulimonadales ord. nov., of the class Armatimonadia of the phylum Armatimonadetes.</title>
        <authorList>
            <person name="Li J."/>
            <person name="Kudo C."/>
            <person name="Tonouchi A."/>
        </authorList>
    </citation>
    <scope>NUCLEOTIDE SEQUENCE [LARGE SCALE GENOMIC DNA]</scope>
    <source>
        <strain evidence="6 7">AX-7</strain>
    </source>
</reference>
<dbReference type="AlphaFoldDB" id="A0A402D708"/>
<feature type="domain" description="Carbohydrate-binding module family 96" evidence="5">
    <location>
        <begin position="515"/>
        <end position="690"/>
    </location>
</feature>
<dbReference type="Pfam" id="PF24517">
    <property type="entry name" value="CBM96"/>
    <property type="match status" value="1"/>
</dbReference>
<keyword evidence="3" id="KW-0732">Signal</keyword>
<comment type="subcellular location">
    <subcellularLocation>
        <location evidence="1">Secreted</location>
    </subcellularLocation>
</comment>
<dbReference type="SUPFAM" id="SSF48208">
    <property type="entry name" value="Six-hairpin glycosidases"/>
    <property type="match status" value="1"/>
</dbReference>
<dbReference type="OrthoDB" id="176168at2"/>
<dbReference type="GO" id="GO:0005975">
    <property type="term" value="P:carbohydrate metabolic process"/>
    <property type="evidence" value="ECO:0007669"/>
    <property type="project" value="InterPro"/>
</dbReference>
<dbReference type="KEGG" id="ccot:CCAX7_13990"/>
<gene>
    <name evidence="6" type="ORF">CCAX7_13990</name>
</gene>
<keyword evidence="7" id="KW-1185">Reference proteome</keyword>
<evidence type="ECO:0000313" key="7">
    <source>
        <dbReference type="Proteomes" id="UP000287394"/>
    </source>
</evidence>